<dbReference type="PATRIC" id="fig|1432052.4.peg.356"/>
<dbReference type="NCBIfam" id="TIGR01469">
    <property type="entry name" value="cobA_cysG_Cterm"/>
    <property type="match status" value="1"/>
</dbReference>
<dbReference type="GO" id="GO:0004852">
    <property type="term" value="F:uroporphyrinogen-III synthase activity"/>
    <property type="evidence" value="ECO:0007669"/>
    <property type="project" value="InterPro"/>
</dbReference>
<dbReference type="Gene3D" id="3.40.1010.10">
    <property type="entry name" value="Cobalt-precorrin-4 Transmethylase, Domain 1"/>
    <property type="match status" value="1"/>
</dbReference>
<dbReference type="SUPFAM" id="SSF53790">
    <property type="entry name" value="Tetrapyrrole methylase"/>
    <property type="match status" value="1"/>
</dbReference>
<dbReference type="PANTHER" id="PTHR45790">
    <property type="entry name" value="SIROHEME SYNTHASE-RELATED"/>
    <property type="match status" value="1"/>
</dbReference>
<dbReference type="RefSeq" id="WP_069151019.1">
    <property type="nucleotide sequence ID" value="NZ_MCGH01000001.1"/>
</dbReference>
<reference evidence="8 9" key="1">
    <citation type="submission" date="2016-07" db="EMBL/GenBank/DDBJ databases">
        <title>Characterization of isolates of Eisenbergiella tayi derived from blood cultures, using whole genome sequencing.</title>
        <authorList>
            <person name="Burdz T."/>
            <person name="Wiebe D."/>
            <person name="Huynh C."/>
            <person name="Bernard K."/>
        </authorList>
    </citation>
    <scope>NUCLEOTIDE SEQUENCE [LARGE SCALE GENOMIC DNA]</scope>
    <source>
        <strain evidence="8 9">NML 110608</strain>
    </source>
</reference>
<evidence type="ECO:0000256" key="1">
    <source>
        <dbReference type="ARBA" id="ARBA00012162"/>
    </source>
</evidence>
<dbReference type="Gene3D" id="3.40.50.10090">
    <property type="match status" value="2"/>
</dbReference>
<evidence type="ECO:0000256" key="4">
    <source>
        <dbReference type="ARBA" id="ARBA00022691"/>
    </source>
</evidence>
<dbReference type="EMBL" id="MCGH01000001">
    <property type="protein sequence ID" value="ODM08694.1"/>
    <property type="molecule type" value="Genomic_DNA"/>
</dbReference>
<dbReference type="NCBIfam" id="NF004790">
    <property type="entry name" value="PRK06136.1"/>
    <property type="match status" value="1"/>
</dbReference>
<dbReference type="Proteomes" id="UP000094067">
    <property type="component" value="Unassembled WGS sequence"/>
</dbReference>
<dbReference type="InterPro" id="IPR036108">
    <property type="entry name" value="4pyrrol_syn_uPrphyn_synt_sf"/>
</dbReference>
<evidence type="ECO:0000256" key="3">
    <source>
        <dbReference type="ARBA" id="ARBA00022679"/>
    </source>
</evidence>
<comment type="caution">
    <text evidence="8">The sequence shown here is derived from an EMBL/GenBank/DDBJ whole genome shotgun (WGS) entry which is preliminary data.</text>
</comment>
<dbReference type="GO" id="GO:0019354">
    <property type="term" value="P:siroheme biosynthetic process"/>
    <property type="evidence" value="ECO:0007669"/>
    <property type="project" value="InterPro"/>
</dbReference>
<keyword evidence="2 8" id="KW-0489">Methyltransferase</keyword>
<dbReference type="PANTHER" id="PTHR45790:SF3">
    <property type="entry name" value="S-ADENOSYL-L-METHIONINE-DEPENDENT UROPORPHYRINOGEN III METHYLTRANSFERASE, CHLOROPLASTIC"/>
    <property type="match status" value="1"/>
</dbReference>
<evidence type="ECO:0000313" key="8">
    <source>
        <dbReference type="EMBL" id="ODM08694.1"/>
    </source>
</evidence>
<dbReference type="GO" id="GO:0032259">
    <property type="term" value="P:methylation"/>
    <property type="evidence" value="ECO:0007669"/>
    <property type="project" value="UniProtKB-KW"/>
</dbReference>
<dbReference type="AlphaFoldDB" id="A0A1E3AIZ2"/>
<dbReference type="Gene3D" id="3.30.950.10">
    <property type="entry name" value="Methyltransferase, Cobalt-precorrin-4 Transmethylase, Domain 2"/>
    <property type="match status" value="1"/>
</dbReference>
<feature type="domain" description="Tetrapyrrole biosynthesis uroporphyrinogen III synthase" evidence="7">
    <location>
        <begin position="273"/>
        <end position="498"/>
    </location>
</feature>
<feature type="domain" description="Tetrapyrrole methylase" evidence="6">
    <location>
        <begin position="7"/>
        <end position="224"/>
    </location>
</feature>
<dbReference type="GO" id="GO:0004851">
    <property type="term" value="F:uroporphyrin-III C-methyltransferase activity"/>
    <property type="evidence" value="ECO:0007669"/>
    <property type="project" value="UniProtKB-EC"/>
</dbReference>
<dbReference type="FunFam" id="3.30.950.10:FF:000001">
    <property type="entry name" value="Siroheme synthase"/>
    <property type="match status" value="1"/>
</dbReference>
<gene>
    <name evidence="8" type="primary">nasF</name>
    <name evidence="8" type="ORF">BEI61_00323</name>
</gene>
<name>A0A1E3AIZ2_9FIRM</name>
<keyword evidence="4" id="KW-0949">S-adenosyl-L-methionine</keyword>
<sequence length="514" mass="55393">MEKKKGKVYLVGAGCGEADLITVRGLACLRRCDVVLYDSLTAAQLLEQTPLSCEKINVGKRYAGKAMPQEEINRLLLEKAKEGKVVVRLKGGDPYVFGRGGEEMLALQGEGIACEEIPGITSAIAAPASAGIPVTHRQCSRMVTILTASSVSGEGKQESLTPIDYKALASLEGTLVILMGMHHLKELAGKLMEAGKRGDTPAAVIMDGATDRQRSVRATLETLAEAVEKAGLKPPAVIVIGEVAALSLSAGTAQGELAGLRVAVTGTEGFSARLAEKLKEQGASVIDCSFLRAIPTKERLPELDGYSWLCFTSPNGVAHFFSKLREEKRDLRTLSGMRIAVIGPGTKSRLEEYGFYADAMPSVYDADHLGLLVASLAEKEEKILICRADKGSRELTRNLEQAGISYMDFPLYELKADREKRREAVRNAAEADYLLFGSASGVETFRDGLLEEKTELPERVMIACIGEKCAGKLQEIQLRNPLSGGTLVAEEFTAEGLVRCVINEEKARRTGKDA</sequence>
<evidence type="ECO:0000256" key="5">
    <source>
        <dbReference type="ARBA" id="ARBA00023244"/>
    </source>
</evidence>
<dbReference type="InterPro" id="IPR014777">
    <property type="entry name" value="4pyrrole_Mease_sub1"/>
</dbReference>
<evidence type="ECO:0000313" key="9">
    <source>
        <dbReference type="Proteomes" id="UP000094067"/>
    </source>
</evidence>
<dbReference type="Pfam" id="PF02602">
    <property type="entry name" value="HEM4"/>
    <property type="match status" value="1"/>
</dbReference>
<dbReference type="SUPFAM" id="SSF69618">
    <property type="entry name" value="HemD-like"/>
    <property type="match status" value="1"/>
</dbReference>
<keyword evidence="5" id="KW-0627">Porphyrin biosynthesis</keyword>
<dbReference type="CDD" id="cd06578">
    <property type="entry name" value="HemD"/>
    <property type="match status" value="1"/>
</dbReference>
<dbReference type="InterPro" id="IPR035996">
    <property type="entry name" value="4pyrrol_Methylase_sf"/>
</dbReference>
<dbReference type="InterPro" id="IPR006366">
    <property type="entry name" value="CobA/CysG_C"/>
</dbReference>
<accession>A0A1E3AIZ2</accession>
<keyword evidence="3 8" id="KW-0808">Transferase</keyword>
<dbReference type="InterPro" id="IPR014776">
    <property type="entry name" value="4pyrrole_Mease_sub2"/>
</dbReference>
<dbReference type="CDD" id="cd11642">
    <property type="entry name" value="SUMT"/>
    <property type="match status" value="1"/>
</dbReference>
<dbReference type="InterPro" id="IPR000878">
    <property type="entry name" value="4pyrrol_Mease"/>
</dbReference>
<dbReference type="InterPro" id="IPR050161">
    <property type="entry name" value="Siro_Cobalamin_biosynth"/>
</dbReference>
<evidence type="ECO:0000256" key="2">
    <source>
        <dbReference type="ARBA" id="ARBA00022603"/>
    </source>
</evidence>
<dbReference type="EC" id="2.1.1.107" evidence="1"/>
<dbReference type="Pfam" id="PF00590">
    <property type="entry name" value="TP_methylase"/>
    <property type="match status" value="1"/>
</dbReference>
<evidence type="ECO:0000259" key="6">
    <source>
        <dbReference type="Pfam" id="PF00590"/>
    </source>
</evidence>
<proteinExistence type="predicted"/>
<evidence type="ECO:0000259" key="7">
    <source>
        <dbReference type="Pfam" id="PF02602"/>
    </source>
</evidence>
<dbReference type="InterPro" id="IPR003754">
    <property type="entry name" value="4pyrrol_synth_uPrphyn_synth"/>
</dbReference>
<dbReference type="FunFam" id="3.40.1010.10:FF:000001">
    <property type="entry name" value="Siroheme synthase"/>
    <property type="match status" value="1"/>
</dbReference>
<organism evidence="8 9">
    <name type="scientific">Eisenbergiella tayi</name>
    <dbReference type="NCBI Taxonomy" id="1432052"/>
    <lineage>
        <taxon>Bacteria</taxon>
        <taxon>Bacillati</taxon>
        <taxon>Bacillota</taxon>
        <taxon>Clostridia</taxon>
        <taxon>Lachnospirales</taxon>
        <taxon>Lachnospiraceae</taxon>
        <taxon>Eisenbergiella</taxon>
    </lineage>
</organism>
<protein>
    <recommendedName>
        <fullName evidence="1">uroporphyrinogen-III C-methyltransferase</fullName>
        <ecNumber evidence="1">2.1.1.107</ecNumber>
    </recommendedName>
</protein>